<keyword evidence="3" id="KW-1185">Reference proteome</keyword>
<dbReference type="EMBL" id="CP003346">
    <property type="protein sequence ID" value="AGA78617.1"/>
    <property type="molecule type" value="Genomic_DNA"/>
</dbReference>
<evidence type="ECO:0000313" key="3">
    <source>
        <dbReference type="Proteomes" id="UP000010796"/>
    </source>
</evidence>
<feature type="signal peptide" evidence="1">
    <location>
        <begin position="1"/>
        <end position="19"/>
    </location>
</feature>
<dbReference type="AlphaFoldDB" id="L0FZ98"/>
<evidence type="ECO:0000313" key="2">
    <source>
        <dbReference type="EMBL" id="AGA78617.1"/>
    </source>
</evidence>
<dbReference type="Proteomes" id="UP000010796">
    <property type="component" value="Chromosome"/>
</dbReference>
<organism evidence="2 3">
    <name type="scientific">Echinicola vietnamensis (strain DSM 17526 / LMG 23754 / KMM 6221)</name>
    <dbReference type="NCBI Taxonomy" id="926556"/>
    <lineage>
        <taxon>Bacteria</taxon>
        <taxon>Pseudomonadati</taxon>
        <taxon>Bacteroidota</taxon>
        <taxon>Cytophagia</taxon>
        <taxon>Cytophagales</taxon>
        <taxon>Cyclobacteriaceae</taxon>
        <taxon>Echinicola</taxon>
    </lineage>
</organism>
<dbReference type="HOGENOM" id="CLU_1228328_0_0_10"/>
<accession>L0FZ98</accession>
<dbReference type="KEGG" id="evi:Echvi_2369"/>
<gene>
    <name evidence="2" type="ordered locus">Echvi_2369</name>
</gene>
<dbReference type="RefSeq" id="WP_015266173.1">
    <property type="nucleotide sequence ID" value="NC_019904.1"/>
</dbReference>
<dbReference type="OrthoDB" id="823442at2"/>
<feature type="chain" id="PRO_5003942823" description="Outer membrane protein beta-barrel domain-containing protein" evidence="1">
    <location>
        <begin position="20"/>
        <end position="225"/>
    </location>
</feature>
<evidence type="ECO:0000256" key="1">
    <source>
        <dbReference type="SAM" id="SignalP"/>
    </source>
</evidence>
<evidence type="ECO:0008006" key="4">
    <source>
        <dbReference type="Google" id="ProtNLM"/>
    </source>
</evidence>
<name>L0FZ98_ECHVK</name>
<sequence length="225" mass="25599">MKHLLTLVILLTLAQASIAQSNEIGIKTGVIGMDGTGDWGYNIEFNYERKIERFPILSIGIDMGFGKQNDFPDYFDKSFMFAENNDVSTKVDEHIRSLSAEEIGGFGGSGYNVNYLRILAKFRVISLKGFELRAFSGILIRDENFVDFSLYQHTINNEGFIDDYRSSFRVQDDITLGWPLGLELKKQIIPKLKLSLDALYGIPFDRNRKGLPVNLYSRIGISRMF</sequence>
<reference evidence="3" key="1">
    <citation type="submission" date="2012-02" db="EMBL/GenBank/DDBJ databases">
        <title>The complete genome of Echinicola vietnamensis DSM 17526.</title>
        <authorList>
            <person name="Lucas S."/>
            <person name="Copeland A."/>
            <person name="Lapidus A."/>
            <person name="Glavina del Rio T."/>
            <person name="Dalin E."/>
            <person name="Tice H."/>
            <person name="Bruce D."/>
            <person name="Goodwin L."/>
            <person name="Pitluck S."/>
            <person name="Peters L."/>
            <person name="Ovchinnikova G."/>
            <person name="Teshima H."/>
            <person name="Kyrpides N."/>
            <person name="Mavromatis K."/>
            <person name="Ivanova N."/>
            <person name="Brettin T."/>
            <person name="Detter J.C."/>
            <person name="Han C."/>
            <person name="Larimer F."/>
            <person name="Land M."/>
            <person name="Hauser L."/>
            <person name="Markowitz V."/>
            <person name="Cheng J.-F."/>
            <person name="Hugenholtz P."/>
            <person name="Woyke T."/>
            <person name="Wu D."/>
            <person name="Brambilla E."/>
            <person name="Klenk H.-P."/>
            <person name="Eisen J.A."/>
        </authorList>
    </citation>
    <scope>NUCLEOTIDE SEQUENCE [LARGE SCALE GENOMIC DNA]</scope>
    <source>
        <strain evidence="3">DSM 17526 / LMG 23754 / KMM 6221</strain>
    </source>
</reference>
<proteinExistence type="predicted"/>
<keyword evidence="1" id="KW-0732">Signal</keyword>
<protein>
    <recommendedName>
        <fullName evidence="4">Outer membrane protein beta-barrel domain-containing protein</fullName>
    </recommendedName>
</protein>